<dbReference type="Proteomes" id="UP000028521">
    <property type="component" value="Unassembled WGS sequence"/>
</dbReference>
<dbReference type="InterPro" id="IPR034660">
    <property type="entry name" value="DinB/YfiT-like"/>
</dbReference>
<dbReference type="AlphaFoldDB" id="A0A084TN99"/>
<keyword evidence="2" id="KW-1185">Reference proteome</keyword>
<dbReference type="SUPFAM" id="SSF109854">
    <property type="entry name" value="DinB/YfiT-like putative metalloenzymes"/>
    <property type="match status" value="1"/>
</dbReference>
<dbReference type="STRING" id="1197477.IA57_00645"/>
<dbReference type="EMBL" id="JPFK01000002">
    <property type="protein sequence ID" value="KFB02185.1"/>
    <property type="molecule type" value="Genomic_DNA"/>
</dbReference>
<accession>A0A084TN99</accession>
<reference evidence="2" key="2">
    <citation type="submission" date="2014-07" db="EMBL/GenBank/DDBJ databases">
        <title>Genome sequence of Mangrovimonas yunxiaonensis.</title>
        <authorList>
            <person name="Li Y."/>
            <person name="Zheng T."/>
        </authorList>
    </citation>
    <scope>NUCLEOTIDE SEQUENCE [LARGE SCALE GENOMIC DNA]</scope>
    <source>
        <strain evidence="2">LY01</strain>
    </source>
</reference>
<comment type="caution">
    <text evidence="1">The sequence shown here is derived from an EMBL/GenBank/DDBJ whole genome shotgun (WGS) entry which is preliminary data.</text>
</comment>
<evidence type="ECO:0008006" key="3">
    <source>
        <dbReference type="Google" id="ProtNLM"/>
    </source>
</evidence>
<organism evidence="1 2">
    <name type="scientific">Mangrovimonas yunxiaonensis</name>
    <dbReference type="NCBI Taxonomy" id="1197477"/>
    <lineage>
        <taxon>Bacteria</taxon>
        <taxon>Pseudomonadati</taxon>
        <taxon>Bacteroidota</taxon>
        <taxon>Flavobacteriia</taxon>
        <taxon>Flavobacteriales</taxon>
        <taxon>Flavobacteriaceae</taxon>
        <taxon>Mangrovimonas</taxon>
    </lineage>
</organism>
<sequence length="160" mass="17973">MNILIASNLKTLEQLSLILSELDDSSLANQTIKPYGSSIGSHIRHILDFYNCILSFDEGIDFTTRERDPNVETSCLAAKLYLETIVTKLKNFSYEKNANVVVKDDLGLGTVSMVYTYDAVFAQANSHTIHHYAIINYIMNGLRLSLKASRFGYNPTTEIK</sequence>
<gene>
    <name evidence="1" type="ORF">IA57_00645</name>
</gene>
<dbReference type="OrthoDB" id="1162179at2"/>
<protein>
    <recommendedName>
        <fullName evidence="3">DinB-like domain-containing protein</fullName>
    </recommendedName>
</protein>
<reference evidence="1 2" key="1">
    <citation type="journal article" date="2014" name="Genome Announc.">
        <title>Draft Genome Sequence of the Algicidal Bacterium Mangrovimonas yunxiaonensis Strain LY01.</title>
        <authorList>
            <person name="Li Y."/>
            <person name="Zhu H."/>
            <person name="Li C."/>
            <person name="Zhang H."/>
            <person name="Chen Z."/>
            <person name="Zheng W."/>
            <person name="Xu H."/>
            <person name="Zheng T."/>
        </authorList>
    </citation>
    <scope>NUCLEOTIDE SEQUENCE [LARGE SCALE GENOMIC DNA]</scope>
    <source>
        <strain evidence="1 2">LY01</strain>
    </source>
</reference>
<name>A0A084TN99_9FLAO</name>
<evidence type="ECO:0000313" key="1">
    <source>
        <dbReference type="EMBL" id="KFB02185.1"/>
    </source>
</evidence>
<dbReference type="eggNOG" id="COG2318">
    <property type="taxonomic scope" value="Bacteria"/>
</dbReference>
<evidence type="ECO:0000313" key="2">
    <source>
        <dbReference type="Proteomes" id="UP000028521"/>
    </source>
</evidence>
<dbReference type="RefSeq" id="WP_036117886.1">
    <property type="nucleotide sequence ID" value="NZ_BMET01000008.1"/>
</dbReference>
<proteinExistence type="predicted"/>